<dbReference type="Pfam" id="PF06966">
    <property type="entry name" value="DUF1295"/>
    <property type="match status" value="1"/>
</dbReference>
<dbReference type="GO" id="GO:0004523">
    <property type="term" value="F:RNA-DNA hybrid ribonuclease activity"/>
    <property type="evidence" value="ECO:0007669"/>
    <property type="project" value="InterPro"/>
</dbReference>
<dbReference type="PROSITE" id="PS50879">
    <property type="entry name" value="RNASE_H_1"/>
    <property type="match status" value="1"/>
</dbReference>
<dbReference type="InterPro" id="IPR036397">
    <property type="entry name" value="RNaseH_sf"/>
</dbReference>
<feature type="transmembrane region" description="Helical" evidence="1">
    <location>
        <begin position="217"/>
        <end position="237"/>
    </location>
</feature>
<feature type="transmembrane region" description="Helical" evidence="1">
    <location>
        <begin position="117"/>
        <end position="139"/>
    </location>
</feature>
<name>A0A1Q5UFX9_9EURO</name>
<gene>
    <name evidence="3" type="ORF">PENSUB_3127</name>
</gene>
<keyword evidence="1" id="KW-0812">Transmembrane</keyword>
<keyword evidence="1" id="KW-1133">Transmembrane helix</keyword>
<dbReference type="CDD" id="cd09276">
    <property type="entry name" value="Rnase_HI_RT_non_LTR"/>
    <property type="match status" value="1"/>
</dbReference>
<dbReference type="PANTHER" id="PTHR33481">
    <property type="entry name" value="REVERSE TRANSCRIPTASE"/>
    <property type="match status" value="1"/>
</dbReference>
<dbReference type="InterPro" id="IPR010721">
    <property type="entry name" value="UstE-like"/>
</dbReference>
<dbReference type="EMBL" id="MNBE01000282">
    <property type="protein sequence ID" value="OKP11369.1"/>
    <property type="molecule type" value="Genomic_DNA"/>
</dbReference>
<dbReference type="Proteomes" id="UP000186955">
    <property type="component" value="Unassembled WGS sequence"/>
</dbReference>
<sequence>IFALLKAFLAQLRSYYLRTMPRDNVSRVKKTNTIGILTFIGLRAADSVFQYALLQRGWASSLIQRLGAAAVSRDMIAHTSTGQLRPQYAMIAFMALGSSVKQILNILLVLEQEMSPLSAVAIALFNTICNSLNALLSVWAVTSQAPGPDSFLEILQNPLLLAGVGFYVVGIVVEAASELQRTAFKKDSNNKGKPYAGGLFSTATHINYGGYTIWRAAYAYTSAGWPWALGIFSWFFYDFAARGVPVLDQYLLDRAPSGRSKEQAAADFQVFYSSLPSTDMKVFTDGSKLPDGMAGAGFALYQTGRLCLQSSFSLGPNKEVFDAEAEAALAGIKAATQSYNARFATDLWVCLDNLEVATRLLSPFSGSSQEVFETFRTLALAWPERERFSYTNGGTVRICWVPGHAKVPGNEAADQAAKRGAALEPPVPPIYSFASLKRHTKAAMISSLQRHWQAVAPQSYQDLWITSFTSCPDELRLPRYLLGRILAARTGHGDFADYHERFNHEDAHLHCRCGARKTPVHFFFCRVAKRRLPRPSGPPSETIPFLLGTPKGAAQLAAWLSETRFFDDICPRRPLLEHA</sequence>
<organism evidence="3 4">
    <name type="scientific">Penicillium subrubescens</name>
    <dbReference type="NCBI Taxonomy" id="1316194"/>
    <lineage>
        <taxon>Eukaryota</taxon>
        <taxon>Fungi</taxon>
        <taxon>Dikarya</taxon>
        <taxon>Ascomycota</taxon>
        <taxon>Pezizomycotina</taxon>
        <taxon>Eurotiomycetes</taxon>
        <taxon>Eurotiomycetidae</taxon>
        <taxon>Eurotiales</taxon>
        <taxon>Aspergillaceae</taxon>
        <taxon>Penicillium</taxon>
    </lineage>
</organism>
<dbReference type="GO" id="GO:0003676">
    <property type="term" value="F:nucleic acid binding"/>
    <property type="evidence" value="ECO:0007669"/>
    <property type="project" value="InterPro"/>
</dbReference>
<feature type="domain" description="RNase H type-1" evidence="2">
    <location>
        <begin position="276"/>
        <end position="422"/>
    </location>
</feature>
<comment type="caution">
    <text evidence="3">The sequence shown here is derived from an EMBL/GenBank/DDBJ whole genome shotgun (WGS) entry which is preliminary data.</text>
</comment>
<dbReference type="PANTHER" id="PTHR33481:SF1">
    <property type="entry name" value="ENDONUCLEASE_EXONUCLEASE_PHOSPHATASE DOMAIN-CONTAINING PROTEIN-RELATED"/>
    <property type="match status" value="1"/>
</dbReference>
<evidence type="ECO:0000313" key="3">
    <source>
        <dbReference type="EMBL" id="OKP11369.1"/>
    </source>
</evidence>
<accession>A0A1Q5UFX9</accession>
<dbReference type="SUPFAM" id="SSF53098">
    <property type="entry name" value="Ribonuclease H-like"/>
    <property type="match status" value="1"/>
</dbReference>
<proteinExistence type="predicted"/>
<feature type="transmembrane region" description="Helical" evidence="1">
    <location>
        <begin position="159"/>
        <end position="176"/>
    </location>
</feature>
<dbReference type="AlphaFoldDB" id="A0A1Q5UFX9"/>
<evidence type="ECO:0000259" key="2">
    <source>
        <dbReference type="PROSITE" id="PS50879"/>
    </source>
</evidence>
<evidence type="ECO:0000313" key="4">
    <source>
        <dbReference type="Proteomes" id="UP000186955"/>
    </source>
</evidence>
<dbReference type="Pfam" id="PF00075">
    <property type="entry name" value="RNase_H"/>
    <property type="match status" value="1"/>
</dbReference>
<feature type="non-terminal residue" evidence="3">
    <location>
        <position position="1"/>
    </location>
</feature>
<dbReference type="Gene3D" id="3.30.420.10">
    <property type="entry name" value="Ribonuclease H-like superfamily/Ribonuclease H"/>
    <property type="match status" value="1"/>
</dbReference>
<dbReference type="InterPro" id="IPR012337">
    <property type="entry name" value="RNaseH-like_sf"/>
</dbReference>
<dbReference type="InterPro" id="IPR002156">
    <property type="entry name" value="RNaseH_domain"/>
</dbReference>
<feature type="transmembrane region" description="Helical" evidence="1">
    <location>
        <begin position="88"/>
        <end position="110"/>
    </location>
</feature>
<keyword evidence="4" id="KW-1185">Reference proteome</keyword>
<reference evidence="3 4" key="1">
    <citation type="submission" date="2016-10" db="EMBL/GenBank/DDBJ databases">
        <title>Genome sequence of the ascomycete fungus Penicillium subrubescens.</title>
        <authorList>
            <person name="De Vries R.P."/>
            <person name="Peng M."/>
            <person name="Dilokpimol A."/>
            <person name="Hilden K."/>
            <person name="Makela M.R."/>
            <person name="Grigoriev I."/>
            <person name="Riley R."/>
            <person name="Granchi Z."/>
        </authorList>
    </citation>
    <scope>NUCLEOTIDE SEQUENCE [LARGE SCALE GENOMIC DNA]</scope>
    <source>
        <strain evidence="3 4">CBS 132785</strain>
    </source>
</reference>
<protein>
    <recommendedName>
        <fullName evidence="2">RNase H type-1 domain-containing protein</fullName>
    </recommendedName>
</protein>
<keyword evidence="1" id="KW-0472">Membrane</keyword>
<dbReference type="STRING" id="1316194.A0A1Q5UFX9"/>
<evidence type="ECO:0000256" key="1">
    <source>
        <dbReference type="SAM" id="Phobius"/>
    </source>
</evidence>